<dbReference type="InterPro" id="IPR035931">
    <property type="entry name" value="YlxR-like_sf"/>
</dbReference>
<dbReference type="InterPro" id="IPR029064">
    <property type="entry name" value="Ribosomal_eL30-like_sf"/>
</dbReference>
<dbReference type="SUPFAM" id="SSF55315">
    <property type="entry name" value="L30e-like"/>
    <property type="match status" value="1"/>
</dbReference>
<gene>
    <name evidence="3" type="ORF">D4Q52_07505</name>
</gene>
<dbReference type="Pfam" id="PF04296">
    <property type="entry name" value="YlxR"/>
    <property type="match status" value="1"/>
</dbReference>
<dbReference type="Gene3D" id="3.30.1330.30">
    <property type="match status" value="1"/>
</dbReference>
<feature type="domain" description="YlxR" evidence="2">
    <location>
        <begin position="23"/>
        <end position="97"/>
    </location>
</feature>
<accession>A0A418VIP1</accession>
<evidence type="ECO:0000313" key="4">
    <source>
        <dbReference type="Proteomes" id="UP000285523"/>
    </source>
</evidence>
<dbReference type="PANTHER" id="PTHR34215:SF1">
    <property type="entry name" value="YLXR DOMAIN-CONTAINING PROTEIN"/>
    <property type="match status" value="1"/>
</dbReference>
<comment type="caution">
    <text evidence="3">The sequence shown here is derived from an EMBL/GenBank/DDBJ whole genome shotgun (WGS) entry which is preliminary data.</text>
</comment>
<protein>
    <submittedName>
        <fullName evidence="3">RNA-binding protein</fullName>
    </submittedName>
</protein>
<dbReference type="InterPro" id="IPR037465">
    <property type="entry name" value="YlxR"/>
</dbReference>
<sequence length="273" mass="28669">MLAAADAADLDTGPRTGKSATERMCAVTRQVRPTSELIRFVVAPTGEVVADLKRKLPGRGLWVTATRAMVEQAVRRRVFAKGFKRDVKVSPTLAQDLDRLLAQSVCDALAIAAKARQVVSGFGKVESALKSGEAVAMLHAADGAADGIRKLGAVSRQFDEGEPGSRKFPVLNVLTSEELDLALGRSNVIHAALLAGPAGRTFLSRCQILVRYRLADDGDADAAIAGAALAGMDLAGTLINRPKDAADHAADEQAADEVRANAHDVEGLGRLNG</sequence>
<organism evidence="3 4">
    <name type="scientific">Rhodopseudomonas palustris</name>
    <dbReference type="NCBI Taxonomy" id="1076"/>
    <lineage>
        <taxon>Bacteria</taxon>
        <taxon>Pseudomonadati</taxon>
        <taxon>Pseudomonadota</taxon>
        <taxon>Alphaproteobacteria</taxon>
        <taxon>Hyphomicrobiales</taxon>
        <taxon>Nitrobacteraceae</taxon>
        <taxon>Rhodopseudomonas</taxon>
    </lineage>
</organism>
<dbReference type="InterPro" id="IPR007393">
    <property type="entry name" value="YlxR_dom"/>
</dbReference>
<feature type="compositionally biased region" description="Low complexity" evidence="1">
    <location>
        <begin position="1"/>
        <end position="11"/>
    </location>
</feature>
<evidence type="ECO:0000313" key="3">
    <source>
        <dbReference type="EMBL" id="RJF76002.1"/>
    </source>
</evidence>
<reference evidence="3 4" key="1">
    <citation type="submission" date="2018-09" db="EMBL/GenBank/DDBJ databases">
        <title>Draft genome sequence of Rhodopseudomonas palustris 2.1.18.</title>
        <authorList>
            <person name="Robertson S.L."/>
            <person name="Meyer T.E."/>
            <person name="Kyndt J.A."/>
        </authorList>
    </citation>
    <scope>NUCLEOTIDE SEQUENCE [LARGE SCALE GENOMIC DNA]</scope>
    <source>
        <strain evidence="3 4">2.1.18</strain>
    </source>
</reference>
<dbReference type="OrthoDB" id="9799836at2"/>
<name>A0A418VIP1_RHOPL</name>
<proteinExistence type="predicted"/>
<dbReference type="PANTHER" id="PTHR34215">
    <property type="entry name" value="BLL0784 PROTEIN"/>
    <property type="match status" value="1"/>
</dbReference>
<dbReference type="EMBL" id="QYYD01000006">
    <property type="protein sequence ID" value="RJF76002.1"/>
    <property type="molecule type" value="Genomic_DNA"/>
</dbReference>
<dbReference type="CDD" id="cd00279">
    <property type="entry name" value="YlxR"/>
    <property type="match status" value="1"/>
</dbReference>
<evidence type="ECO:0000259" key="2">
    <source>
        <dbReference type="Pfam" id="PF04296"/>
    </source>
</evidence>
<dbReference type="Proteomes" id="UP000285523">
    <property type="component" value="Unassembled WGS sequence"/>
</dbReference>
<feature type="region of interest" description="Disordered" evidence="1">
    <location>
        <begin position="1"/>
        <end position="21"/>
    </location>
</feature>
<dbReference type="NCBIfam" id="NF006622">
    <property type="entry name" value="PRK09190.1"/>
    <property type="match status" value="1"/>
</dbReference>
<dbReference type="Gene3D" id="3.30.1230.10">
    <property type="entry name" value="YlxR-like"/>
    <property type="match status" value="1"/>
</dbReference>
<evidence type="ECO:0000256" key="1">
    <source>
        <dbReference type="SAM" id="MobiDB-lite"/>
    </source>
</evidence>
<dbReference type="AlphaFoldDB" id="A0A418VIP1"/>
<dbReference type="SUPFAM" id="SSF64376">
    <property type="entry name" value="YlxR-like"/>
    <property type="match status" value="1"/>
</dbReference>
<dbReference type="RefSeq" id="WP_119855929.1">
    <property type="nucleotide sequence ID" value="NZ_QYYD01000006.1"/>
</dbReference>